<keyword evidence="2" id="KW-0902">Two-component regulatory system</keyword>
<dbReference type="PROSITE" id="PS50110">
    <property type="entry name" value="RESPONSE_REGULATORY"/>
    <property type="match status" value="1"/>
</dbReference>
<dbReference type="CDD" id="cd00156">
    <property type="entry name" value="REC"/>
    <property type="match status" value="1"/>
</dbReference>
<dbReference type="InterPro" id="IPR011006">
    <property type="entry name" value="CheY-like_superfamily"/>
</dbReference>
<comment type="function">
    <text evidence="4">Required for high-level post-exponential phase expression of a series of secreted proteins.</text>
</comment>
<dbReference type="GO" id="GO:0003677">
    <property type="term" value="F:DNA binding"/>
    <property type="evidence" value="ECO:0007669"/>
    <property type="project" value="InterPro"/>
</dbReference>
<dbReference type="Gene3D" id="3.40.50.2300">
    <property type="match status" value="1"/>
</dbReference>
<organism evidence="8 9">
    <name type="scientific">Paratissierella segnis</name>
    <dbReference type="NCBI Taxonomy" id="2763679"/>
    <lineage>
        <taxon>Bacteria</taxon>
        <taxon>Bacillati</taxon>
        <taxon>Bacillota</taxon>
        <taxon>Tissierellia</taxon>
        <taxon>Tissierellales</taxon>
        <taxon>Tissierellaceae</taxon>
        <taxon>Paratissierella</taxon>
    </lineage>
</organism>
<dbReference type="Pfam" id="PF04397">
    <property type="entry name" value="LytTR"/>
    <property type="match status" value="1"/>
</dbReference>
<dbReference type="InterPro" id="IPR001789">
    <property type="entry name" value="Sig_transdc_resp-reg_receiver"/>
</dbReference>
<feature type="domain" description="HTH LytTR-type" evidence="7">
    <location>
        <begin position="133"/>
        <end position="238"/>
    </location>
</feature>
<dbReference type="GO" id="GO:0000156">
    <property type="term" value="F:phosphorelay response regulator activity"/>
    <property type="evidence" value="ECO:0007669"/>
    <property type="project" value="InterPro"/>
</dbReference>
<evidence type="ECO:0000313" key="9">
    <source>
        <dbReference type="Proteomes" id="UP000601171"/>
    </source>
</evidence>
<dbReference type="AlphaFoldDB" id="A0A926EYE5"/>
<evidence type="ECO:0000259" key="7">
    <source>
        <dbReference type="PROSITE" id="PS50930"/>
    </source>
</evidence>
<dbReference type="PANTHER" id="PTHR37299:SF3">
    <property type="entry name" value="STAGE 0 SPORULATION PROTEIN A HOMOLOG"/>
    <property type="match status" value="1"/>
</dbReference>
<gene>
    <name evidence="8" type="ORF">H8707_09725</name>
</gene>
<dbReference type="InterPro" id="IPR046947">
    <property type="entry name" value="LytR-like"/>
</dbReference>
<evidence type="ECO:0000256" key="4">
    <source>
        <dbReference type="ARBA" id="ARBA00037164"/>
    </source>
</evidence>
<feature type="domain" description="Response regulatory" evidence="6">
    <location>
        <begin position="3"/>
        <end position="120"/>
    </location>
</feature>
<evidence type="ECO:0000256" key="3">
    <source>
        <dbReference type="ARBA" id="ARBA00023159"/>
    </source>
</evidence>
<evidence type="ECO:0000256" key="5">
    <source>
        <dbReference type="PROSITE-ProRule" id="PRU00169"/>
    </source>
</evidence>
<accession>A0A926EYE5</accession>
<sequence length="238" mass="27954">MTKIMIVEDDIIIAKGLDSIIKSVDEDIETTITPYSKEALEYANDWQYDLFFLDIQLLDYSGYELAKQIRNIDRYKLTLIVFITAIPNKELSAFKEIHCYDYIIKPFKDKEVIEIVKTLVGYCGIEEEKDNFIKFKQGSYMYKVNTKDIIYIESIHKKIKVTMDKEQIEVNNYTLYRVLNELPEDDFIQCHKSFIINRNYIKKINLAKNLIELSSANVQVPKVPIGRKYKENLAGRYG</sequence>
<evidence type="ECO:0000259" key="6">
    <source>
        <dbReference type="PROSITE" id="PS50110"/>
    </source>
</evidence>
<dbReference type="PROSITE" id="PS50930">
    <property type="entry name" value="HTH_LYTTR"/>
    <property type="match status" value="1"/>
</dbReference>
<keyword evidence="1" id="KW-0963">Cytoplasm</keyword>
<dbReference type="PANTHER" id="PTHR37299">
    <property type="entry name" value="TRANSCRIPTIONAL REGULATOR-RELATED"/>
    <property type="match status" value="1"/>
</dbReference>
<keyword evidence="3" id="KW-0010">Activator</keyword>
<evidence type="ECO:0000256" key="1">
    <source>
        <dbReference type="ARBA" id="ARBA00022490"/>
    </source>
</evidence>
<dbReference type="SUPFAM" id="SSF52172">
    <property type="entry name" value="CheY-like"/>
    <property type="match status" value="1"/>
</dbReference>
<dbReference type="EMBL" id="JACRTG010000021">
    <property type="protein sequence ID" value="MBC8588520.1"/>
    <property type="molecule type" value="Genomic_DNA"/>
</dbReference>
<name>A0A926EYE5_9FIRM</name>
<dbReference type="SMART" id="SM00448">
    <property type="entry name" value="REC"/>
    <property type="match status" value="1"/>
</dbReference>
<dbReference type="SMART" id="SM00850">
    <property type="entry name" value="LytTR"/>
    <property type="match status" value="1"/>
</dbReference>
<dbReference type="InterPro" id="IPR007492">
    <property type="entry name" value="LytTR_DNA-bd_dom"/>
</dbReference>
<keyword evidence="5" id="KW-0597">Phosphoprotein</keyword>
<reference evidence="8" key="1">
    <citation type="submission" date="2020-08" db="EMBL/GenBank/DDBJ databases">
        <title>Genome public.</title>
        <authorList>
            <person name="Liu C."/>
            <person name="Sun Q."/>
        </authorList>
    </citation>
    <scope>NUCLEOTIDE SEQUENCE</scope>
    <source>
        <strain evidence="8">BX21</strain>
    </source>
</reference>
<feature type="modified residue" description="4-aspartylphosphate" evidence="5">
    <location>
        <position position="54"/>
    </location>
</feature>
<dbReference type="Gene3D" id="2.40.50.1020">
    <property type="entry name" value="LytTr DNA-binding domain"/>
    <property type="match status" value="1"/>
</dbReference>
<evidence type="ECO:0000256" key="2">
    <source>
        <dbReference type="ARBA" id="ARBA00023012"/>
    </source>
</evidence>
<proteinExistence type="predicted"/>
<keyword evidence="9" id="KW-1185">Reference proteome</keyword>
<dbReference type="Proteomes" id="UP000601171">
    <property type="component" value="Unassembled WGS sequence"/>
</dbReference>
<evidence type="ECO:0000313" key="8">
    <source>
        <dbReference type="EMBL" id="MBC8588520.1"/>
    </source>
</evidence>
<dbReference type="RefSeq" id="WP_262429977.1">
    <property type="nucleotide sequence ID" value="NZ_JACRTG010000021.1"/>
</dbReference>
<comment type="caution">
    <text evidence="8">The sequence shown here is derived from an EMBL/GenBank/DDBJ whole genome shotgun (WGS) entry which is preliminary data.</text>
</comment>
<protein>
    <submittedName>
        <fullName evidence="8">Response regulator transcription factor</fullName>
    </submittedName>
</protein>
<dbReference type="Pfam" id="PF00072">
    <property type="entry name" value="Response_reg"/>
    <property type="match status" value="1"/>
</dbReference>